<dbReference type="EMBL" id="LUEZ02000040">
    <property type="protein sequence ID" value="RDB25551.1"/>
    <property type="molecule type" value="Genomic_DNA"/>
</dbReference>
<name>A0A369JT89_HYPMA</name>
<proteinExistence type="predicted"/>
<accession>A0A369JT89</accession>
<dbReference type="OrthoDB" id="3182995at2759"/>
<dbReference type="AlphaFoldDB" id="A0A369JT89"/>
<dbReference type="InParanoid" id="A0A369JT89"/>
<reference evidence="1" key="1">
    <citation type="submission" date="2018-04" db="EMBL/GenBank/DDBJ databases">
        <title>Whole genome sequencing of Hypsizygus marmoreus.</title>
        <authorList>
            <person name="Choi I.-G."/>
            <person name="Min B."/>
            <person name="Kim J.-G."/>
            <person name="Kim S."/>
            <person name="Oh Y.-L."/>
            <person name="Kong W.-S."/>
            <person name="Park H."/>
            <person name="Jeong J."/>
            <person name="Song E.-S."/>
        </authorList>
    </citation>
    <scope>NUCLEOTIDE SEQUENCE [LARGE SCALE GENOMIC DNA]</scope>
    <source>
        <strain evidence="1">51987-8</strain>
    </source>
</reference>
<evidence type="ECO:0000313" key="1">
    <source>
        <dbReference type="EMBL" id="RDB25551.1"/>
    </source>
</evidence>
<organism evidence="1 2">
    <name type="scientific">Hypsizygus marmoreus</name>
    <name type="common">White beech mushroom</name>
    <name type="synonym">Agaricus marmoreus</name>
    <dbReference type="NCBI Taxonomy" id="39966"/>
    <lineage>
        <taxon>Eukaryota</taxon>
        <taxon>Fungi</taxon>
        <taxon>Dikarya</taxon>
        <taxon>Basidiomycota</taxon>
        <taxon>Agaricomycotina</taxon>
        <taxon>Agaricomycetes</taxon>
        <taxon>Agaricomycetidae</taxon>
        <taxon>Agaricales</taxon>
        <taxon>Tricholomatineae</taxon>
        <taxon>Lyophyllaceae</taxon>
        <taxon>Hypsizygus</taxon>
    </lineage>
</organism>
<keyword evidence="2" id="KW-1185">Reference proteome</keyword>
<protein>
    <submittedName>
        <fullName evidence="1">Uncharacterized protein</fullName>
    </submittedName>
</protein>
<dbReference type="Proteomes" id="UP000076154">
    <property type="component" value="Unassembled WGS sequence"/>
</dbReference>
<evidence type="ECO:0000313" key="2">
    <source>
        <dbReference type="Proteomes" id="UP000076154"/>
    </source>
</evidence>
<sequence>MSVLGMIPCKEVEEWDFMPLPVGKPHLELELGKYLGDGRIGLAYVARVVAILDRTGGSQGTVVLLCYGFFTASTGSSLPGAPLKIEPWMDKHGEHVPVDFPQVQRIYGDELSDEYPSGMYYDDARTFGMNKVAVE</sequence>
<comment type="caution">
    <text evidence="1">The sequence shown here is derived from an EMBL/GenBank/DDBJ whole genome shotgun (WGS) entry which is preliminary data.</text>
</comment>
<gene>
    <name evidence="1" type="ORF">Hypma_006383</name>
</gene>